<organism evidence="1">
    <name type="scientific">marine sediment metagenome</name>
    <dbReference type="NCBI Taxonomy" id="412755"/>
    <lineage>
        <taxon>unclassified sequences</taxon>
        <taxon>metagenomes</taxon>
        <taxon>ecological metagenomes</taxon>
    </lineage>
</organism>
<evidence type="ECO:0000313" key="1">
    <source>
        <dbReference type="EMBL" id="KKK92684.1"/>
    </source>
</evidence>
<reference evidence="1" key="1">
    <citation type="journal article" date="2015" name="Nature">
        <title>Complex archaea that bridge the gap between prokaryotes and eukaryotes.</title>
        <authorList>
            <person name="Spang A."/>
            <person name="Saw J.H."/>
            <person name="Jorgensen S.L."/>
            <person name="Zaremba-Niedzwiedzka K."/>
            <person name="Martijn J."/>
            <person name="Lind A.E."/>
            <person name="van Eijk R."/>
            <person name="Schleper C."/>
            <person name="Guy L."/>
            <person name="Ettema T.J."/>
        </authorList>
    </citation>
    <scope>NUCLEOTIDE SEQUENCE</scope>
</reference>
<sequence length="42" mass="4910">MTSDSENYSNLKSFFKEENYALKAYTKSRINYTADCDAYDIV</sequence>
<accession>A0A0F9BQ63</accession>
<feature type="non-terminal residue" evidence="1">
    <location>
        <position position="42"/>
    </location>
</feature>
<comment type="caution">
    <text evidence="1">The sequence shown here is derived from an EMBL/GenBank/DDBJ whole genome shotgun (WGS) entry which is preliminary data.</text>
</comment>
<proteinExistence type="predicted"/>
<gene>
    <name evidence="1" type="ORF">LCGC14_2700480</name>
</gene>
<dbReference type="AlphaFoldDB" id="A0A0F9BQ63"/>
<name>A0A0F9BQ63_9ZZZZ</name>
<protein>
    <submittedName>
        <fullName evidence="1">Uncharacterized protein</fullName>
    </submittedName>
</protein>
<dbReference type="EMBL" id="LAZR01048109">
    <property type="protein sequence ID" value="KKK92684.1"/>
    <property type="molecule type" value="Genomic_DNA"/>
</dbReference>